<name>A0A1I5SHI6_9SPHN</name>
<reference evidence="1 2" key="1">
    <citation type="submission" date="2016-10" db="EMBL/GenBank/DDBJ databases">
        <authorList>
            <person name="de Groot N.N."/>
        </authorList>
    </citation>
    <scope>NUCLEOTIDE SEQUENCE [LARGE SCALE GENOMIC DNA]</scope>
    <source>
        <strain evidence="1 2">CGMCC 1.9113</strain>
    </source>
</reference>
<dbReference type="InterPro" id="IPR023187">
    <property type="entry name" value="Tscrpt_reg_MarR-type_CS"/>
</dbReference>
<organism evidence="1 2">
    <name type="scientific">Sphingomonas rubra</name>
    <dbReference type="NCBI Taxonomy" id="634430"/>
    <lineage>
        <taxon>Bacteria</taxon>
        <taxon>Pseudomonadati</taxon>
        <taxon>Pseudomonadota</taxon>
        <taxon>Alphaproteobacteria</taxon>
        <taxon>Sphingomonadales</taxon>
        <taxon>Sphingomonadaceae</taxon>
        <taxon>Sphingomonas</taxon>
    </lineage>
</organism>
<dbReference type="EMBL" id="FOXP01000005">
    <property type="protein sequence ID" value="SFP69826.1"/>
    <property type="molecule type" value="Genomic_DNA"/>
</dbReference>
<gene>
    <name evidence="1" type="ORF">SAMN04488241_105216</name>
</gene>
<dbReference type="PROSITE" id="PS01117">
    <property type="entry name" value="HTH_MARR_1"/>
    <property type="match status" value="1"/>
</dbReference>
<dbReference type="InterPro" id="IPR036388">
    <property type="entry name" value="WH-like_DNA-bd_sf"/>
</dbReference>
<evidence type="ECO:0000313" key="2">
    <source>
        <dbReference type="Proteomes" id="UP000199586"/>
    </source>
</evidence>
<evidence type="ECO:0000313" key="1">
    <source>
        <dbReference type="EMBL" id="SFP69826.1"/>
    </source>
</evidence>
<dbReference type="RefSeq" id="WP_143090140.1">
    <property type="nucleotide sequence ID" value="NZ_FOXP01000005.1"/>
</dbReference>
<sequence length="153" mass="17086">MREGVYGSWRPLLAEAGTLRLIEGGQQGNGARAASVEPPADNELVTAAREEVRRRTDRRLVLGPELLAEPAWDMLLDLYLAQVAGRHVAVSSLCIASGVPTTTALRWIRMLERDGLLVRERDRDDGRRSFIKLSAPAREKVELLMRRMIDRAA</sequence>
<dbReference type="SUPFAM" id="SSF46785">
    <property type="entry name" value="Winged helix' DNA-binding domain"/>
    <property type="match status" value="1"/>
</dbReference>
<accession>A0A1I5SHI6</accession>
<proteinExistence type="predicted"/>
<dbReference type="Gene3D" id="1.10.10.10">
    <property type="entry name" value="Winged helix-like DNA-binding domain superfamily/Winged helix DNA-binding domain"/>
    <property type="match status" value="1"/>
</dbReference>
<dbReference type="Proteomes" id="UP000199586">
    <property type="component" value="Unassembled WGS sequence"/>
</dbReference>
<dbReference type="STRING" id="634430.SAMN04488241_105216"/>
<keyword evidence="2" id="KW-1185">Reference proteome</keyword>
<dbReference type="InterPro" id="IPR036390">
    <property type="entry name" value="WH_DNA-bd_sf"/>
</dbReference>
<dbReference type="OrthoDB" id="7594920at2"/>
<evidence type="ECO:0008006" key="3">
    <source>
        <dbReference type="Google" id="ProtNLM"/>
    </source>
</evidence>
<protein>
    <recommendedName>
        <fullName evidence="3">DNA-binding transcriptional regulator, MarR family</fullName>
    </recommendedName>
</protein>
<dbReference type="AlphaFoldDB" id="A0A1I5SHI6"/>